<keyword evidence="1" id="KW-1133">Transmembrane helix</keyword>
<feature type="transmembrane region" description="Helical" evidence="1">
    <location>
        <begin position="214"/>
        <end position="232"/>
    </location>
</feature>
<organism evidence="2 3">
    <name type="scientific">Caldalkalibacillus uzonensis</name>
    <dbReference type="NCBI Taxonomy" id="353224"/>
    <lineage>
        <taxon>Bacteria</taxon>
        <taxon>Bacillati</taxon>
        <taxon>Bacillota</taxon>
        <taxon>Bacilli</taxon>
        <taxon>Bacillales</taxon>
        <taxon>Bacillaceae</taxon>
        <taxon>Caldalkalibacillus</taxon>
    </lineage>
</organism>
<keyword evidence="1" id="KW-0812">Transmembrane</keyword>
<sequence length="309" mass="35872">MIELIGNLSLKDIITLLPVIFAFLYSSVKFMFYHSSLTAEELALLSHKQKKQNDIAISVLVWSSFFLVPSLFFLYMTTINEALLSKLFNGLTTSVFALFGLVFQVIIIIILILKFIVDVVNNKKQELQTAYTGDYRLSTIPQGKLSFTQISREWNTFLNKVSSIINQIYSSGKLTFIFVLSFISLYYLNIYILYHVSTIYDEPQFWLNLDGYREIFSLAFFNAIMVAVYMKLGPLIQKTDFRYQIQIIQGQEKDNQLMKLIFEYQRTDGTYILKESNSSDTKATHRFFVYNPETDTLIQFEGQKVPKSQ</sequence>
<accession>A0ABU0CWQ0</accession>
<keyword evidence="3" id="KW-1185">Reference proteome</keyword>
<comment type="caution">
    <text evidence="2">The sequence shown here is derived from an EMBL/GenBank/DDBJ whole genome shotgun (WGS) entry which is preliminary data.</text>
</comment>
<reference evidence="2 3" key="1">
    <citation type="submission" date="2023-07" db="EMBL/GenBank/DDBJ databases">
        <title>Genomic Encyclopedia of Type Strains, Phase IV (KMG-IV): sequencing the most valuable type-strain genomes for metagenomic binning, comparative biology and taxonomic classification.</title>
        <authorList>
            <person name="Goeker M."/>
        </authorList>
    </citation>
    <scope>NUCLEOTIDE SEQUENCE [LARGE SCALE GENOMIC DNA]</scope>
    <source>
        <strain evidence="2 3">DSM 17740</strain>
    </source>
</reference>
<proteinExistence type="predicted"/>
<name>A0ABU0CWQ0_9BACI</name>
<protein>
    <submittedName>
        <fullName evidence="2">Membrane protein</fullName>
    </submittedName>
</protein>
<feature type="transmembrane region" description="Helical" evidence="1">
    <location>
        <begin position="174"/>
        <end position="194"/>
    </location>
</feature>
<evidence type="ECO:0000256" key="1">
    <source>
        <dbReference type="SAM" id="Phobius"/>
    </source>
</evidence>
<feature type="transmembrane region" description="Helical" evidence="1">
    <location>
        <begin position="13"/>
        <end position="34"/>
    </location>
</feature>
<feature type="transmembrane region" description="Helical" evidence="1">
    <location>
        <begin position="55"/>
        <end position="75"/>
    </location>
</feature>
<keyword evidence="1" id="KW-0472">Membrane</keyword>
<evidence type="ECO:0000313" key="3">
    <source>
        <dbReference type="Proteomes" id="UP001232445"/>
    </source>
</evidence>
<feature type="transmembrane region" description="Helical" evidence="1">
    <location>
        <begin position="95"/>
        <end position="117"/>
    </location>
</feature>
<dbReference type="RefSeq" id="WP_307342414.1">
    <property type="nucleotide sequence ID" value="NZ_JAUSUQ010000015.1"/>
</dbReference>
<dbReference type="Proteomes" id="UP001232445">
    <property type="component" value="Unassembled WGS sequence"/>
</dbReference>
<gene>
    <name evidence="2" type="ORF">J2S00_003396</name>
</gene>
<dbReference type="EMBL" id="JAUSUQ010000015">
    <property type="protein sequence ID" value="MDQ0340572.1"/>
    <property type="molecule type" value="Genomic_DNA"/>
</dbReference>
<evidence type="ECO:0000313" key="2">
    <source>
        <dbReference type="EMBL" id="MDQ0340572.1"/>
    </source>
</evidence>